<dbReference type="RefSeq" id="WP_010985648.1">
    <property type="nucleotide sequence ID" value="NZ_BAABTN010000060.1"/>
</dbReference>
<dbReference type="EMBL" id="BJHX01000001">
    <property type="protein sequence ID" value="GDY64251.1"/>
    <property type="molecule type" value="Genomic_DNA"/>
</dbReference>
<evidence type="ECO:0000313" key="4">
    <source>
        <dbReference type="Proteomes" id="UP000299211"/>
    </source>
</evidence>
<organism evidence="3 4">
    <name type="scientific">Streptomyces avermitilis</name>
    <dbReference type="NCBI Taxonomy" id="33903"/>
    <lineage>
        <taxon>Bacteria</taxon>
        <taxon>Bacillati</taxon>
        <taxon>Actinomycetota</taxon>
        <taxon>Actinomycetes</taxon>
        <taxon>Kitasatosporales</taxon>
        <taxon>Streptomycetaceae</taxon>
        <taxon>Streptomyces</taxon>
    </lineage>
</organism>
<dbReference type="EMBL" id="BJHY01000001">
    <property type="protein sequence ID" value="GDY75591.1"/>
    <property type="molecule type" value="Genomic_DNA"/>
</dbReference>
<comment type="caution">
    <text evidence="3">The sequence shown here is derived from an EMBL/GenBank/DDBJ whole genome shotgun (WGS) entry which is preliminary data.</text>
</comment>
<proteinExistence type="predicted"/>
<protein>
    <recommendedName>
        <fullName evidence="1">DNA primase/polymerase bifunctional N-terminal domain-containing protein</fullName>
    </recommendedName>
</protein>
<dbReference type="Pfam" id="PF09250">
    <property type="entry name" value="Prim-Pol"/>
    <property type="match status" value="1"/>
</dbReference>
<accession>A0A4D4MTV2</accession>
<dbReference type="Proteomes" id="UP000299211">
    <property type="component" value="Unassembled WGS sequence"/>
</dbReference>
<evidence type="ECO:0000313" key="3">
    <source>
        <dbReference type="EMBL" id="GDY75591.1"/>
    </source>
</evidence>
<evidence type="ECO:0000313" key="5">
    <source>
        <dbReference type="Proteomes" id="UP000302139"/>
    </source>
</evidence>
<evidence type="ECO:0000259" key="1">
    <source>
        <dbReference type="Pfam" id="PF09250"/>
    </source>
</evidence>
<dbReference type="Proteomes" id="UP000302139">
    <property type="component" value="Unassembled WGS sequence"/>
</dbReference>
<reference evidence="3 4" key="1">
    <citation type="submission" date="2019-04" db="EMBL/GenBank/DDBJ databases">
        <title>Draft genome sequences of Streptomyces avermitilis ATCC 31267.</title>
        <authorList>
            <person name="Komaki H."/>
            <person name="Tamura T."/>
            <person name="Hosoyama A."/>
        </authorList>
    </citation>
    <scope>NUCLEOTIDE SEQUENCE [LARGE SCALE GENOMIC DNA]</scope>
    <source>
        <strain evidence="3 4">ATCC 31267</strain>
    </source>
</reference>
<gene>
    <name evidence="2" type="ORF">SAV14893_036440</name>
    <name evidence="3" type="ORF">SAV31267_050760</name>
</gene>
<dbReference type="GeneID" id="41544845"/>
<dbReference type="AlphaFoldDB" id="A0A4D4MTV2"/>
<sequence length="118" mass="12826">MTQPANVRRDPALPISTDLTRLGLLAWATQTAQRGRHVIPLRPNDKRPAGHAEQYCPATGRCADGHKTPEQRATTDVELLIAAWAQAPYNVRIATGPSGLRVIDLDGSIRTARPREAA</sequence>
<name>A0A4D4MTV2_STRAX</name>
<feature type="domain" description="DNA primase/polymerase bifunctional N-terminal" evidence="1">
    <location>
        <begin position="29"/>
        <end position="108"/>
    </location>
</feature>
<reference evidence="2 5" key="2">
    <citation type="submission" date="2019-04" db="EMBL/GenBank/DDBJ databases">
        <title>Draft genome sequences of Streptomyces avermitilis NBRC 14893.</title>
        <authorList>
            <person name="Komaki H."/>
            <person name="Tamura T."/>
            <person name="Hosoyama A."/>
        </authorList>
    </citation>
    <scope>NUCLEOTIDE SEQUENCE [LARGE SCALE GENOMIC DNA]</scope>
    <source>
        <strain evidence="2 5">NBRC 14893</strain>
    </source>
</reference>
<dbReference type="SUPFAM" id="SSF56747">
    <property type="entry name" value="Prim-pol domain"/>
    <property type="match status" value="1"/>
</dbReference>
<dbReference type="InterPro" id="IPR015330">
    <property type="entry name" value="DNA_primase/pol_bifunc_N"/>
</dbReference>
<evidence type="ECO:0000313" key="2">
    <source>
        <dbReference type="EMBL" id="GDY64251.1"/>
    </source>
</evidence>